<dbReference type="InterPro" id="IPR045633">
    <property type="entry name" value="DUF6414"/>
</dbReference>
<accession>A0A7W1T6W1</accession>
<evidence type="ECO:0000313" key="2">
    <source>
        <dbReference type="Proteomes" id="UP000548787"/>
    </source>
</evidence>
<dbReference type="Proteomes" id="UP000548787">
    <property type="component" value="Unassembled WGS sequence"/>
</dbReference>
<sequence>MKELVYLDNEFINSFISQMYNGLPIDLQNSKKETDQEEATEQSSEKTNVNHTGTLGIYKGKYDFETSESDQHMVMQSSETQEIISKKMHDNALNDFEEYLTNSSKLIEDAQKIKKNNFIKIKIPFRIINLELLKNMYGENVLNSVLFYTNQDDYEEVNKIKHNSKLSTQVRNSQIKQVESKIKKAKDELELTYQGIQHMFNATLPVLPTNLYFKSDDVIIPLDKRYLREDPLFLDFKYNSDDSSNPTYITLIGKVTNKTKKILDERAFKEDAMIGYIRQFNSVFEEFFKLVDLIDDESFIVSPIAIYFDDGVDLF</sequence>
<gene>
    <name evidence="1" type="ORF">HPK16_09565</name>
</gene>
<protein>
    <submittedName>
        <fullName evidence="1">Uncharacterized protein</fullName>
    </submittedName>
</protein>
<evidence type="ECO:0000313" key="1">
    <source>
        <dbReference type="EMBL" id="MBA3926590.1"/>
    </source>
</evidence>
<dbReference type="EMBL" id="JABJVM010000008">
    <property type="protein sequence ID" value="MBA3926590.1"/>
    <property type="molecule type" value="Genomic_DNA"/>
</dbReference>
<comment type="caution">
    <text evidence="1">The sequence shown here is derived from an EMBL/GenBank/DDBJ whole genome shotgun (WGS) entry which is preliminary data.</text>
</comment>
<keyword evidence="2" id="KW-1185">Reference proteome</keyword>
<dbReference type="Pfam" id="PF19952">
    <property type="entry name" value="DUF6414"/>
    <property type="match status" value="1"/>
</dbReference>
<reference evidence="1 2" key="1">
    <citation type="submission" date="2020-08" db="EMBL/GenBank/DDBJ databases">
        <title>Listeria ohnekaius sp. nov. and Listeria portnoyii sp. nov. isolated from non-agricultural and natural environments.</title>
        <authorList>
            <person name="Weller D."/>
            <person name="Belias A.M."/>
            <person name="Liao J."/>
            <person name="Guo S."/>
            <person name="Orsi R.H."/>
            <person name="Wiedmann M."/>
        </authorList>
    </citation>
    <scope>NUCLEOTIDE SEQUENCE [LARGE SCALE GENOMIC DNA]</scope>
    <source>
        <strain evidence="1 2">FSL W9-0585</strain>
    </source>
</reference>
<organism evidence="1 2">
    <name type="scientific">Listeria rustica</name>
    <dbReference type="NCBI Taxonomy" id="2713503"/>
    <lineage>
        <taxon>Bacteria</taxon>
        <taxon>Bacillati</taxon>
        <taxon>Bacillota</taxon>
        <taxon>Bacilli</taxon>
        <taxon>Bacillales</taxon>
        <taxon>Listeriaceae</taxon>
        <taxon>Listeria</taxon>
    </lineage>
</organism>
<dbReference type="RefSeq" id="WP_181676743.1">
    <property type="nucleotide sequence ID" value="NZ_JABJVM010000008.1"/>
</dbReference>
<proteinExistence type="predicted"/>
<dbReference type="AlphaFoldDB" id="A0A7W1T6W1"/>
<name>A0A7W1T6W1_9LIST</name>